<dbReference type="EMBL" id="LS997633">
    <property type="protein sequence ID" value="SYZ69351.1"/>
    <property type="molecule type" value="Genomic_DNA"/>
</dbReference>
<dbReference type="InterPro" id="IPR001841">
    <property type="entry name" value="Znf_RING"/>
</dbReference>
<dbReference type="PROSITE" id="PS50089">
    <property type="entry name" value="ZF_RING_2"/>
    <property type="match status" value="1"/>
</dbReference>
<feature type="region of interest" description="Disordered" evidence="5">
    <location>
        <begin position="667"/>
        <end position="692"/>
    </location>
</feature>
<accession>A0A3P3ZGF4</accession>
<organism evidence="7 8">
    <name type="scientific">Leishmania braziliensis MHOM/BR/75/M2904</name>
    <dbReference type="NCBI Taxonomy" id="420245"/>
    <lineage>
        <taxon>Eukaryota</taxon>
        <taxon>Discoba</taxon>
        <taxon>Euglenozoa</taxon>
        <taxon>Kinetoplastea</taxon>
        <taxon>Metakinetoplastina</taxon>
        <taxon>Trypanosomatida</taxon>
        <taxon>Trypanosomatidae</taxon>
        <taxon>Leishmaniinae</taxon>
        <taxon>Leishmania</taxon>
        <taxon>Leishmania braziliensis species complex</taxon>
    </lineage>
</organism>
<dbReference type="Proteomes" id="UP000319462">
    <property type="component" value="Chromosome 34"/>
</dbReference>
<name>A0A3P3ZGF4_LEIBR</name>
<feature type="region of interest" description="Disordered" evidence="5">
    <location>
        <begin position="1"/>
        <end position="31"/>
    </location>
</feature>
<feature type="domain" description="RING-type" evidence="6">
    <location>
        <begin position="110"/>
        <end position="144"/>
    </location>
</feature>
<keyword evidence="3" id="KW-0862">Zinc</keyword>
<sequence>MVTQPSTSLPAPQPQAHYHHDQATATSPSRRPSPISLANFSFTQFFFALDEAAAEEQRVTAEATAAAPVITVTTASTLPSAMTPPTTMPLVSAATLSFHNCVLLKLSLTCALCSRLLRYQPAAIETCGHCFCYDCINKALENGCAPLMIEWPWCTLEKEVGAAEVRWAAATVASTSAKSLCHSTAAETPGDTPQATEETADGHSNHDEVQVVASPGPRATPSNVAPPSRQPRKTRKVRQVCPLCLGPAFKWMLVPLQPLADLCSSLHSAYPGLEEALGQLTASTLNSAASSTASREASANSDEAQGQIGRDVQGHVQPASGFTGLITAAFAPRPSLPSAEDWRCSPDGEDEEVERRRRRSSGGPRKEITFAPDIASRVSNIPTPIAADAHTTANQASGPVAEVACTAHNAGVETIEEEPSDSAEAEENDGSVAREALAAALSCSADLIPAPAIPAPAFSAVTPHRLSPSSWLCGAELNTPDPTPLCPEDLLGHSPADASKAENTQQGGNGNVDSMVNLHLAPVHQHAKAAQDTADAAANTNSSRFVPPFFAAQHRYRVLLDTPLTPSVKNDGLWLVVTSPRRKGEAGRLAPPPTRLPGPPDSIDAILRARASFTPEWSVVWDGVDEGKNVNSSGGDEGCSCTMAPASQCLYSTVRLAEVDEEECAVREETSGESGVAGEHRRPVPPGAPSRVSRHTVRDALASVHIQDVWDLHTAVVRRHPQLPSCFAVLRHGCVRWRENLAAAAAADDSESAVDSIGSGAMHPPPPILCVVGHYPRQSCVSCRGDSSGLRLLPKLTPTACTALVLGVPCLDVAWVTAPTSAPWTEHAVSGWKTSTDVVGGAPLPLKSVQRRLNAFQKGLEQLTAVPRASSSPQHLTEPLPASWMATTQRALLTHLHPTTQACGTQNDASTTVPHAAAETYLYFLLPDGATRQLSEMLYHQWIRDESCQSQRAENTSPVAPTPPPLSSRKRSRDAIRDSSVVHGMGDWSVTDGHPQRAWRRLLLVAGGAAVELSRTLFEALVATAAALEGGGSVAKERSATDTTSLVNSLTSHLRYRHTSDTDNLWIHVDVADGWREPPPPSPSAGNAVHSHRAQHTLFLLYSVAVARDVFAQLLEVKDVRVKSACGSPYSSSPASVSPSTGEHCAARTCAHLRRFKAFLDRLATLVSLAAAPVLPDCASVHGGASHRQEARPSSWLLENIAQGRRSAGSSVAISPLSQTLSSSEPAMERRNAALFSIGECDAGGERHVGEAGHLPPQRVGVYRSLLYTDTP</sequence>
<evidence type="ECO:0000256" key="5">
    <source>
        <dbReference type="SAM" id="MobiDB-lite"/>
    </source>
</evidence>
<feature type="region of interest" description="Disordered" evidence="5">
    <location>
        <begin position="336"/>
        <end position="371"/>
    </location>
</feature>
<evidence type="ECO:0000259" key="6">
    <source>
        <dbReference type="PROSITE" id="PS50089"/>
    </source>
</evidence>
<feature type="region of interest" description="Disordered" evidence="5">
    <location>
        <begin position="183"/>
        <end position="233"/>
    </location>
</feature>
<keyword evidence="2 4" id="KW-0863">Zinc-finger</keyword>
<dbReference type="AlphaFoldDB" id="A0A3P3ZGF4"/>
<dbReference type="GO" id="GO:0008270">
    <property type="term" value="F:zinc ion binding"/>
    <property type="evidence" value="ECO:0007669"/>
    <property type="project" value="UniProtKB-KW"/>
</dbReference>
<feature type="compositionally biased region" description="Polar residues" evidence="5">
    <location>
        <begin position="949"/>
        <end position="959"/>
    </location>
</feature>
<dbReference type="InterPro" id="IPR013083">
    <property type="entry name" value="Znf_RING/FYVE/PHD"/>
</dbReference>
<feature type="compositionally biased region" description="Polar residues" evidence="5">
    <location>
        <begin position="183"/>
        <end position="197"/>
    </location>
</feature>
<protein>
    <submittedName>
        <fullName evidence="7">RING_finger_protein</fullName>
    </submittedName>
</protein>
<dbReference type="SMART" id="SM00184">
    <property type="entry name" value="RING"/>
    <property type="match status" value="1"/>
</dbReference>
<evidence type="ECO:0000313" key="8">
    <source>
        <dbReference type="Proteomes" id="UP000319462"/>
    </source>
</evidence>
<feature type="region of interest" description="Disordered" evidence="5">
    <location>
        <begin position="489"/>
        <end position="511"/>
    </location>
</feature>
<feature type="compositionally biased region" description="Polar residues" evidence="5">
    <location>
        <begin position="501"/>
        <end position="511"/>
    </location>
</feature>
<gene>
    <name evidence="7" type="ORF">LBRM2904_34.0560</name>
</gene>
<evidence type="ECO:0000313" key="7">
    <source>
        <dbReference type="EMBL" id="SYZ69351.1"/>
    </source>
</evidence>
<dbReference type="InterPro" id="IPR017907">
    <property type="entry name" value="Znf_RING_CS"/>
</dbReference>
<evidence type="ECO:0000256" key="3">
    <source>
        <dbReference type="ARBA" id="ARBA00022833"/>
    </source>
</evidence>
<dbReference type="Gene3D" id="3.30.40.10">
    <property type="entry name" value="Zinc/RING finger domain, C3HC4 (zinc finger)"/>
    <property type="match status" value="1"/>
</dbReference>
<feature type="compositionally biased region" description="Polar residues" evidence="5">
    <location>
        <begin position="1"/>
        <end position="10"/>
    </location>
</feature>
<evidence type="ECO:0000256" key="4">
    <source>
        <dbReference type="PROSITE-ProRule" id="PRU00175"/>
    </source>
</evidence>
<dbReference type="PROSITE" id="PS00518">
    <property type="entry name" value="ZF_RING_1"/>
    <property type="match status" value="1"/>
</dbReference>
<reference evidence="7 8" key="1">
    <citation type="submission" date="2018-09" db="EMBL/GenBank/DDBJ databases">
        <authorList>
            <person name="Peiro R."/>
            <person name="Begona"/>
            <person name="Cbmso G."/>
            <person name="Lopez M."/>
            <person name="Gonzalez S."/>
        </authorList>
    </citation>
    <scope>NUCLEOTIDE SEQUENCE [LARGE SCALE GENOMIC DNA]</scope>
</reference>
<feature type="compositionally biased region" description="Basic and acidic residues" evidence="5">
    <location>
        <begin position="200"/>
        <end position="209"/>
    </location>
</feature>
<dbReference type="SUPFAM" id="SSF57850">
    <property type="entry name" value="RING/U-box"/>
    <property type="match status" value="1"/>
</dbReference>
<feature type="region of interest" description="Disordered" evidence="5">
    <location>
        <begin position="949"/>
        <end position="976"/>
    </location>
</feature>
<evidence type="ECO:0000256" key="2">
    <source>
        <dbReference type="ARBA" id="ARBA00022771"/>
    </source>
</evidence>
<proteinExistence type="predicted"/>
<keyword evidence="1" id="KW-0479">Metal-binding</keyword>
<evidence type="ECO:0000256" key="1">
    <source>
        <dbReference type="ARBA" id="ARBA00022723"/>
    </source>
</evidence>